<dbReference type="Proteomes" id="UP000221165">
    <property type="component" value="Unassembled WGS sequence"/>
</dbReference>
<dbReference type="GeneID" id="94427890"/>
<evidence type="ECO:0000313" key="2">
    <source>
        <dbReference type="Proteomes" id="UP000221165"/>
    </source>
</evidence>
<protein>
    <submittedName>
        <fullName evidence="1">Uncharacterized protein</fullName>
    </submittedName>
</protein>
<reference evidence="1 2" key="1">
    <citation type="journal article" date="2017" name="Int. J. Parasitol.">
        <title>The genome of the protozoan parasite Cystoisospora suis and a reverse vaccinology approach to identify vaccine candidates.</title>
        <authorList>
            <person name="Palmieri N."/>
            <person name="Shrestha A."/>
            <person name="Ruttkowski B."/>
            <person name="Beck T."/>
            <person name="Vogl C."/>
            <person name="Tomley F."/>
            <person name="Blake D.P."/>
            <person name="Joachim A."/>
        </authorList>
    </citation>
    <scope>NUCLEOTIDE SEQUENCE [LARGE SCALE GENOMIC DNA]</scope>
    <source>
        <strain evidence="1 2">Wien I</strain>
    </source>
</reference>
<keyword evidence="2" id="KW-1185">Reference proteome</keyword>
<accession>A0A2C6L1E1</accession>
<organism evidence="1 2">
    <name type="scientific">Cystoisospora suis</name>
    <dbReference type="NCBI Taxonomy" id="483139"/>
    <lineage>
        <taxon>Eukaryota</taxon>
        <taxon>Sar</taxon>
        <taxon>Alveolata</taxon>
        <taxon>Apicomplexa</taxon>
        <taxon>Conoidasida</taxon>
        <taxon>Coccidia</taxon>
        <taxon>Eucoccidiorida</taxon>
        <taxon>Eimeriorina</taxon>
        <taxon>Sarcocystidae</taxon>
        <taxon>Cystoisospora</taxon>
    </lineage>
</organism>
<dbReference type="AlphaFoldDB" id="A0A2C6L1E1"/>
<proteinExistence type="predicted"/>
<dbReference type="VEuPathDB" id="ToxoDB:CSUI_004488"/>
<dbReference type="EMBL" id="MIGC01002106">
    <property type="protein sequence ID" value="PHJ21666.1"/>
    <property type="molecule type" value="Genomic_DNA"/>
</dbReference>
<evidence type="ECO:0000313" key="1">
    <source>
        <dbReference type="EMBL" id="PHJ21666.1"/>
    </source>
</evidence>
<dbReference type="RefSeq" id="XP_067923346.1">
    <property type="nucleotide sequence ID" value="XM_068064679.1"/>
</dbReference>
<gene>
    <name evidence="1" type="ORF">CSUI_004488</name>
</gene>
<name>A0A2C6L1E1_9APIC</name>
<sequence length="84" mass="9628">MVRVFRKGRDGATFLVPFRPGVFVCDTLRICGRGFSISYSCRSATRNPPPRASLRLLEWRFHQGGGNHCFFPLSWLTTYKATRC</sequence>
<comment type="caution">
    <text evidence="1">The sequence shown here is derived from an EMBL/GenBank/DDBJ whole genome shotgun (WGS) entry which is preliminary data.</text>
</comment>